<dbReference type="EC" id="1.13.12.3" evidence="3"/>
<dbReference type="SUPFAM" id="SSF51905">
    <property type="entry name" value="FAD/NAD(P)-binding domain"/>
    <property type="match status" value="1"/>
</dbReference>
<evidence type="ECO:0000259" key="7">
    <source>
        <dbReference type="Pfam" id="PF01593"/>
    </source>
</evidence>
<comment type="pathway">
    <text evidence="1">Plant hormone metabolism; auxin biosynthesis.</text>
</comment>
<dbReference type="RefSeq" id="WP_089919168.1">
    <property type="nucleotide sequence ID" value="NZ_FOBB01000009.1"/>
</dbReference>
<comment type="similarity">
    <text evidence="2">Belongs to the tryptophan 2-monooxygenase family.</text>
</comment>
<evidence type="ECO:0000313" key="8">
    <source>
        <dbReference type="EMBL" id="SEN25510.1"/>
    </source>
</evidence>
<evidence type="ECO:0000256" key="6">
    <source>
        <dbReference type="ARBA" id="ARBA00047321"/>
    </source>
</evidence>
<organism evidence="8 9">
    <name type="scientific">Chitinophaga rupis</name>
    <dbReference type="NCBI Taxonomy" id="573321"/>
    <lineage>
        <taxon>Bacteria</taxon>
        <taxon>Pseudomonadati</taxon>
        <taxon>Bacteroidota</taxon>
        <taxon>Chitinophagia</taxon>
        <taxon>Chitinophagales</taxon>
        <taxon>Chitinophagaceae</taxon>
        <taxon>Chitinophaga</taxon>
    </lineage>
</organism>
<evidence type="ECO:0000256" key="3">
    <source>
        <dbReference type="ARBA" id="ARBA00012535"/>
    </source>
</evidence>
<evidence type="ECO:0000256" key="1">
    <source>
        <dbReference type="ARBA" id="ARBA00004814"/>
    </source>
</evidence>
<dbReference type="GO" id="GO:0009851">
    <property type="term" value="P:auxin biosynthetic process"/>
    <property type="evidence" value="ECO:0007669"/>
    <property type="project" value="UniProtKB-KW"/>
</dbReference>
<keyword evidence="5" id="KW-0073">Auxin biosynthesis</keyword>
<gene>
    <name evidence="8" type="ORF">SAMN04488505_10985</name>
</gene>
<reference evidence="8 9" key="1">
    <citation type="submission" date="2016-10" db="EMBL/GenBank/DDBJ databases">
        <authorList>
            <person name="de Groot N.N."/>
        </authorList>
    </citation>
    <scope>NUCLEOTIDE SEQUENCE [LARGE SCALE GENOMIC DNA]</scope>
    <source>
        <strain evidence="8 9">DSM 21039</strain>
    </source>
</reference>
<dbReference type="InterPro" id="IPR036188">
    <property type="entry name" value="FAD/NAD-bd_sf"/>
</dbReference>
<proteinExistence type="inferred from homology"/>
<evidence type="ECO:0000256" key="2">
    <source>
        <dbReference type="ARBA" id="ARBA00005833"/>
    </source>
</evidence>
<evidence type="ECO:0000256" key="5">
    <source>
        <dbReference type="ARBA" id="ARBA00023070"/>
    </source>
</evidence>
<comment type="catalytic activity">
    <reaction evidence="6">
        <text>L-tryptophan + O2 = indole-3-acetamide + CO2 + H2O</text>
        <dbReference type="Rhea" id="RHEA:16165"/>
        <dbReference type="ChEBI" id="CHEBI:15377"/>
        <dbReference type="ChEBI" id="CHEBI:15379"/>
        <dbReference type="ChEBI" id="CHEBI:16031"/>
        <dbReference type="ChEBI" id="CHEBI:16526"/>
        <dbReference type="ChEBI" id="CHEBI:57912"/>
        <dbReference type="EC" id="1.13.12.3"/>
    </reaction>
</comment>
<dbReference type="STRING" id="573321.SAMN04488505_10985"/>
<dbReference type="PANTHER" id="PTHR10742">
    <property type="entry name" value="FLAVIN MONOAMINE OXIDASE"/>
    <property type="match status" value="1"/>
</dbReference>
<accession>A0A1H8F1J9</accession>
<dbReference type="Gene3D" id="3.50.50.60">
    <property type="entry name" value="FAD/NAD(P)-binding domain"/>
    <property type="match status" value="1"/>
</dbReference>
<evidence type="ECO:0000313" key="9">
    <source>
        <dbReference type="Proteomes" id="UP000198984"/>
    </source>
</evidence>
<dbReference type="PANTHER" id="PTHR10742:SF410">
    <property type="entry name" value="LYSINE-SPECIFIC HISTONE DEMETHYLASE 2"/>
    <property type="match status" value="1"/>
</dbReference>
<dbReference type="GO" id="GO:0050361">
    <property type="term" value="F:tryptophan 2-monooxygenase activity"/>
    <property type="evidence" value="ECO:0007669"/>
    <property type="project" value="UniProtKB-EC"/>
</dbReference>
<feature type="domain" description="Amine oxidase" evidence="7">
    <location>
        <begin position="14"/>
        <end position="417"/>
    </location>
</feature>
<evidence type="ECO:0000256" key="4">
    <source>
        <dbReference type="ARBA" id="ARBA00017871"/>
    </source>
</evidence>
<keyword evidence="9" id="KW-1185">Reference proteome</keyword>
<name>A0A1H8F1J9_9BACT</name>
<dbReference type="InterPro" id="IPR050281">
    <property type="entry name" value="Flavin_monoamine_oxidase"/>
</dbReference>
<dbReference type="EMBL" id="FOBB01000009">
    <property type="protein sequence ID" value="SEN25510.1"/>
    <property type="molecule type" value="Genomic_DNA"/>
</dbReference>
<dbReference type="AlphaFoldDB" id="A0A1H8F1J9"/>
<sequence length="426" mass="46682">MAQTDVIIIGAGAAGLMAARELVKAGKKVQLLEARDHIGGRIHQHTGAEFIHGDVPLTLGLLKEANIPYHAIEGTMLQSFKGQLVPVEELEIPHWPLFVAALKKQEEDLPLQDFLELHFADDKYNELRDTVIRYASGYDTADPADASTLAMREEWVSEHEATQYRINGGYDRLTAFLAAEITKGGGAIQLSSIVQHIHWQPGKVEVITTNEQHYTAQQVLITVPLSVLQAAPTELGSLQYFPPLPAQHEAAQQMGMGGIIKILLQFREPFWEKQTINGKSGEDITLIFSQQTVPTWWTQYPETSTLLTGWLGGPPVKALKDASDTEVLEMAFNSLSGIFNMPASTLQSLLLSAQVINWTNDPFTRGSYSYPTIHTKAALPVLTTPVANTLFFAGEGLYNGALMGTVEAALVNGQEVVKKMLGINSK</sequence>
<dbReference type="Proteomes" id="UP000198984">
    <property type="component" value="Unassembled WGS sequence"/>
</dbReference>
<dbReference type="SUPFAM" id="SSF54373">
    <property type="entry name" value="FAD-linked reductases, C-terminal domain"/>
    <property type="match status" value="1"/>
</dbReference>
<protein>
    <recommendedName>
        <fullName evidence="4">Tryptophan 2-monooxygenase</fullName>
        <ecNumber evidence="3">1.13.12.3</ecNumber>
    </recommendedName>
</protein>
<dbReference type="OrthoDB" id="56323at2"/>
<dbReference type="InterPro" id="IPR002937">
    <property type="entry name" value="Amino_oxidase"/>
</dbReference>
<dbReference type="Pfam" id="PF01593">
    <property type="entry name" value="Amino_oxidase"/>
    <property type="match status" value="1"/>
</dbReference>